<accession>A0A5C6RQ87</accession>
<dbReference type="Gene3D" id="1.10.10.10">
    <property type="entry name" value="Winged helix-like DNA-binding domain superfamily/Winged helix DNA-binding domain"/>
    <property type="match status" value="1"/>
</dbReference>
<sequence>MREAANLPHSELLQELLDMTPAQAQLALALARGISLQKYAAEAGISISTARKYAEVVFSKTNTHQQHALVALLKSVAWPKP</sequence>
<comment type="caution">
    <text evidence="1">The sequence shown here is derived from an EMBL/GenBank/DDBJ whole genome shotgun (WGS) entry which is preliminary data.</text>
</comment>
<name>A0A5C6RQ87_9RHOB</name>
<gene>
    <name evidence="1" type="ORF">FQV27_18045</name>
</gene>
<organism evidence="1 2">
    <name type="scientific">Paracoccus aurantiacus</name>
    <dbReference type="NCBI Taxonomy" id="2599412"/>
    <lineage>
        <taxon>Bacteria</taxon>
        <taxon>Pseudomonadati</taxon>
        <taxon>Pseudomonadota</taxon>
        <taxon>Alphaproteobacteria</taxon>
        <taxon>Rhodobacterales</taxon>
        <taxon>Paracoccaceae</taxon>
        <taxon>Paracoccus</taxon>
    </lineage>
</organism>
<evidence type="ECO:0000313" key="2">
    <source>
        <dbReference type="Proteomes" id="UP000321562"/>
    </source>
</evidence>
<dbReference type="InterPro" id="IPR036388">
    <property type="entry name" value="WH-like_DNA-bd_sf"/>
</dbReference>
<dbReference type="InterPro" id="IPR016032">
    <property type="entry name" value="Sig_transdc_resp-reg_C-effctor"/>
</dbReference>
<protein>
    <recommendedName>
        <fullName evidence="3">Helix-turn-helix transcriptional regulator</fullName>
    </recommendedName>
</protein>
<dbReference type="SUPFAM" id="SSF46894">
    <property type="entry name" value="C-terminal effector domain of the bipartite response regulators"/>
    <property type="match status" value="1"/>
</dbReference>
<proteinExistence type="predicted"/>
<dbReference type="AlphaFoldDB" id="A0A5C6RQ87"/>
<dbReference type="EMBL" id="VOPL01000014">
    <property type="protein sequence ID" value="TXB64075.1"/>
    <property type="molecule type" value="Genomic_DNA"/>
</dbReference>
<keyword evidence="2" id="KW-1185">Reference proteome</keyword>
<dbReference type="GO" id="GO:0003677">
    <property type="term" value="F:DNA binding"/>
    <property type="evidence" value="ECO:0007669"/>
    <property type="project" value="InterPro"/>
</dbReference>
<evidence type="ECO:0008006" key="3">
    <source>
        <dbReference type="Google" id="ProtNLM"/>
    </source>
</evidence>
<dbReference type="Proteomes" id="UP000321562">
    <property type="component" value="Unassembled WGS sequence"/>
</dbReference>
<dbReference type="OrthoDB" id="7846353at2"/>
<dbReference type="GO" id="GO:0006355">
    <property type="term" value="P:regulation of DNA-templated transcription"/>
    <property type="evidence" value="ECO:0007669"/>
    <property type="project" value="InterPro"/>
</dbReference>
<evidence type="ECO:0000313" key="1">
    <source>
        <dbReference type="EMBL" id="TXB64075.1"/>
    </source>
</evidence>
<reference evidence="1 2" key="1">
    <citation type="submission" date="2019-08" db="EMBL/GenBank/DDBJ databases">
        <authorList>
            <person name="Ye J."/>
        </authorList>
    </citation>
    <scope>NUCLEOTIDE SEQUENCE [LARGE SCALE GENOMIC DNA]</scope>
    <source>
        <strain evidence="1 2">TK008</strain>
    </source>
</reference>